<dbReference type="EMBL" id="QMBP01000004">
    <property type="protein sequence ID" value="RAZ90712.1"/>
    <property type="molecule type" value="Genomic_DNA"/>
</dbReference>
<keyword evidence="1" id="KW-0472">Membrane</keyword>
<evidence type="ECO:0000313" key="3">
    <source>
        <dbReference type="Proteomes" id="UP000251558"/>
    </source>
</evidence>
<dbReference type="AlphaFoldDB" id="A0A330HSZ4"/>
<gene>
    <name evidence="2" type="ORF">DPM33_10360</name>
</gene>
<evidence type="ECO:0000313" key="2">
    <source>
        <dbReference type="EMBL" id="RAZ90712.1"/>
    </source>
</evidence>
<feature type="transmembrane region" description="Helical" evidence="1">
    <location>
        <begin position="36"/>
        <end position="55"/>
    </location>
</feature>
<keyword evidence="1" id="KW-0812">Transmembrane</keyword>
<feature type="transmembrane region" description="Helical" evidence="1">
    <location>
        <begin position="93"/>
        <end position="116"/>
    </location>
</feature>
<proteinExistence type="predicted"/>
<evidence type="ECO:0000256" key="1">
    <source>
        <dbReference type="SAM" id="Phobius"/>
    </source>
</evidence>
<comment type="caution">
    <text evidence="2">The sequence shown here is derived from an EMBL/GenBank/DDBJ whole genome shotgun (WGS) entry which is preliminary data.</text>
</comment>
<dbReference type="RefSeq" id="WP_112097338.1">
    <property type="nucleotide sequence ID" value="NZ_QMBP01000004.1"/>
</dbReference>
<accession>A0A330HSZ4</accession>
<feature type="transmembrane region" description="Helical" evidence="1">
    <location>
        <begin position="12"/>
        <end position="30"/>
    </location>
</feature>
<dbReference type="Proteomes" id="UP000251558">
    <property type="component" value="Unassembled WGS sequence"/>
</dbReference>
<sequence>MTNSRIIAPTMALLLILSFFVGSIVGPHAVGMQTAGLILLTPYCVPGCVIFAYIVRRFNFVYAAVANAVLSMVIYLVYWNILYQDFEFSYPSMPLFILYFFLISIILFSLLQLAFFRKSRNIVG</sequence>
<keyword evidence="3" id="KW-1185">Reference proteome</keyword>
<keyword evidence="1" id="KW-1133">Transmembrane helix</keyword>
<protein>
    <submittedName>
        <fullName evidence="2">Uncharacterized protein</fullName>
    </submittedName>
</protein>
<dbReference type="OrthoDB" id="9803924at2"/>
<organism evidence="2 3">
    <name type="scientific">Mesorhizobium hawassense</name>
    <dbReference type="NCBI Taxonomy" id="1209954"/>
    <lineage>
        <taxon>Bacteria</taxon>
        <taxon>Pseudomonadati</taxon>
        <taxon>Pseudomonadota</taxon>
        <taxon>Alphaproteobacteria</taxon>
        <taxon>Hyphomicrobiales</taxon>
        <taxon>Phyllobacteriaceae</taxon>
        <taxon>Mesorhizobium</taxon>
    </lineage>
</organism>
<name>A0A330HSZ4_9HYPH</name>
<reference evidence="2 3" key="1">
    <citation type="submission" date="2018-07" db="EMBL/GenBank/DDBJ databases">
        <title>Diversity of Mesorhizobium strains in Brazil.</title>
        <authorList>
            <person name="Helene L.C.F."/>
            <person name="Dall'Agnol R."/>
            <person name="Delamuta J.R.M."/>
            <person name="Hungria M."/>
        </authorList>
    </citation>
    <scope>NUCLEOTIDE SEQUENCE [LARGE SCALE GENOMIC DNA]</scope>
    <source>
        <strain evidence="2 3">AC99b</strain>
    </source>
</reference>
<feature type="transmembrane region" description="Helical" evidence="1">
    <location>
        <begin position="60"/>
        <end position="81"/>
    </location>
</feature>